<feature type="domain" description="Tr-type G" evidence="13">
    <location>
        <begin position="650"/>
        <end position="821"/>
    </location>
</feature>
<feature type="transmembrane region" description="Helical" evidence="12">
    <location>
        <begin position="1409"/>
        <end position="1431"/>
    </location>
</feature>
<dbReference type="Pfam" id="PF02517">
    <property type="entry name" value="Rce1-like"/>
    <property type="match status" value="1"/>
</dbReference>
<evidence type="ECO:0000256" key="9">
    <source>
        <dbReference type="ARBA" id="ARBA00025162"/>
    </source>
</evidence>
<dbReference type="SUPFAM" id="SSF52156">
    <property type="entry name" value="Initiation factor IF2/eIF5b, domain 3"/>
    <property type="match status" value="1"/>
</dbReference>
<dbReference type="OrthoDB" id="361630at2759"/>
<keyword evidence="7" id="KW-0496">Mitochondrion</keyword>
<accession>A0A2P6VP34</accession>
<dbReference type="NCBIfam" id="TIGR00487">
    <property type="entry name" value="IF-2"/>
    <property type="match status" value="1"/>
</dbReference>
<evidence type="ECO:0000256" key="1">
    <source>
        <dbReference type="ARBA" id="ARBA00004173"/>
    </source>
</evidence>
<dbReference type="Gene3D" id="2.40.30.10">
    <property type="entry name" value="Translation factors"/>
    <property type="match status" value="2"/>
</dbReference>
<dbReference type="InterPro" id="IPR003675">
    <property type="entry name" value="Rce1/LyrA-like_dom"/>
</dbReference>
<keyword evidence="6" id="KW-0809">Transit peptide</keyword>
<feature type="transmembrane region" description="Helical" evidence="12">
    <location>
        <begin position="1367"/>
        <end position="1389"/>
    </location>
</feature>
<dbReference type="GO" id="GO:0005739">
    <property type="term" value="C:mitochondrion"/>
    <property type="evidence" value="ECO:0007669"/>
    <property type="project" value="UniProtKB-SubCell"/>
</dbReference>
<dbReference type="CDD" id="cd03702">
    <property type="entry name" value="IF2_mtIF2_II"/>
    <property type="match status" value="1"/>
</dbReference>
<dbReference type="GO" id="GO:0005525">
    <property type="term" value="F:GTP binding"/>
    <property type="evidence" value="ECO:0007669"/>
    <property type="project" value="UniProtKB-KW"/>
</dbReference>
<dbReference type="Proteomes" id="UP000239649">
    <property type="component" value="Unassembled WGS sequence"/>
</dbReference>
<feature type="compositionally biased region" description="Low complexity" evidence="11">
    <location>
        <begin position="197"/>
        <end position="215"/>
    </location>
</feature>
<keyword evidence="12" id="KW-0472">Membrane</keyword>
<feature type="compositionally biased region" description="Gly residues" evidence="11">
    <location>
        <begin position="147"/>
        <end position="161"/>
    </location>
</feature>
<dbReference type="GO" id="GO:0003743">
    <property type="term" value="F:translation initiation factor activity"/>
    <property type="evidence" value="ECO:0007669"/>
    <property type="project" value="UniProtKB-KW"/>
</dbReference>
<evidence type="ECO:0000256" key="2">
    <source>
        <dbReference type="ARBA" id="ARBA00007733"/>
    </source>
</evidence>
<keyword evidence="15" id="KW-1185">Reference proteome</keyword>
<dbReference type="EMBL" id="LHPF02000002">
    <property type="protein sequence ID" value="PSC75863.1"/>
    <property type="molecule type" value="Genomic_DNA"/>
</dbReference>
<feature type="compositionally biased region" description="Low complexity" evidence="11">
    <location>
        <begin position="1192"/>
        <end position="1202"/>
    </location>
</feature>
<dbReference type="InterPro" id="IPR000795">
    <property type="entry name" value="T_Tr_GTP-bd_dom"/>
</dbReference>
<feature type="region of interest" description="Disordered" evidence="11">
    <location>
        <begin position="58"/>
        <end position="124"/>
    </location>
</feature>
<gene>
    <name evidence="14" type="ORF">C2E20_1505</name>
</gene>
<dbReference type="CDD" id="cd03692">
    <property type="entry name" value="mtIF2_IVc"/>
    <property type="match status" value="1"/>
</dbReference>
<feature type="compositionally biased region" description="Polar residues" evidence="11">
    <location>
        <begin position="329"/>
        <end position="389"/>
    </location>
</feature>
<dbReference type="Gene3D" id="3.40.50.10050">
    <property type="entry name" value="Translation initiation factor IF- 2, domain 3"/>
    <property type="match status" value="1"/>
</dbReference>
<dbReference type="Pfam" id="PF00009">
    <property type="entry name" value="GTP_EFTU"/>
    <property type="match status" value="1"/>
</dbReference>
<feature type="compositionally biased region" description="Low complexity" evidence="11">
    <location>
        <begin position="507"/>
        <end position="516"/>
    </location>
</feature>
<comment type="subcellular location">
    <subcellularLocation>
        <location evidence="1">Mitochondrion</location>
    </subcellularLocation>
</comment>
<dbReference type="Gene3D" id="3.40.50.300">
    <property type="entry name" value="P-loop containing nucleotide triphosphate hydrolases"/>
    <property type="match status" value="1"/>
</dbReference>
<dbReference type="HAMAP" id="MF_00100_B">
    <property type="entry name" value="IF_2_B"/>
    <property type="match status" value="1"/>
</dbReference>
<keyword evidence="3 14" id="KW-0396">Initiation factor</keyword>
<dbReference type="InterPro" id="IPR044145">
    <property type="entry name" value="IF2_II"/>
</dbReference>
<evidence type="ECO:0000259" key="13">
    <source>
        <dbReference type="PROSITE" id="PS51722"/>
    </source>
</evidence>
<name>A0A2P6VP34_9CHLO</name>
<keyword evidence="12" id="KW-1133">Transmembrane helix</keyword>
<feature type="transmembrane region" description="Helical" evidence="12">
    <location>
        <begin position="1452"/>
        <end position="1471"/>
    </location>
</feature>
<dbReference type="InterPro" id="IPR053905">
    <property type="entry name" value="EF-G-like_DII"/>
</dbReference>
<feature type="region of interest" description="Disordered" evidence="11">
    <location>
        <begin position="1227"/>
        <end position="1253"/>
    </location>
</feature>
<feature type="compositionally biased region" description="Polar residues" evidence="11">
    <location>
        <begin position="253"/>
        <end position="276"/>
    </location>
</feature>
<dbReference type="InterPro" id="IPR009000">
    <property type="entry name" value="Transl_B-barrel_sf"/>
</dbReference>
<dbReference type="PANTHER" id="PTHR43381">
    <property type="entry name" value="TRANSLATION INITIATION FACTOR IF-2-RELATED"/>
    <property type="match status" value="1"/>
</dbReference>
<feature type="compositionally biased region" description="Low complexity" evidence="11">
    <location>
        <begin position="106"/>
        <end position="119"/>
    </location>
</feature>
<keyword evidence="4" id="KW-0547">Nucleotide-binding</keyword>
<dbReference type="FunFam" id="2.40.30.10:FF:000008">
    <property type="entry name" value="Translation initiation factor IF-2"/>
    <property type="match status" value="1"/>
</dbReference>
<dbReference type="InterPro" id="IPR005225">
    <property type="entry name" value="Small_GTP-bd"/>
</dbReference>
<comment type="caution">
    <text evidence="14">The sequence shown here is derived from an EMBL/GenBank/DDBJ whole genome shotgun (WGS) entry which is preliminary data.</text>
</comment>
<dbReference type="InterPro" id="IPR015760">
    <property type="entry name" value="TIF_IF2"/>
</dbReference>
<feature type="compositionally biased region" description="Gly residues" evidence="11">
    <location>
        <begin position="538"/>
        <end position="552"/>
    </location>
</feature>
<comment type="function">
    <text evidence="9">One of the essential components for the initiation of protein synthesis. Protects formylmethionyl-tRNA from spontaneous hydrolysis and promotes its binding to the 30S ribosomal subunits. Also involved in the hydrolysis of GTP during the formation of the 70S ribosomal complex.</text>
</comment>
<feature type="transmembrane region" description="Helical" evidence="12">
    <location>
        <begin position="1491"/>
        <end position="1513"/>
    </location>
</feature>
<evidence type="ECO:0000256" key="11">
    <source>
        <dbReference type="SAM" id="MobiDB-lite"/>
    </source>
</evidence>
<sequence length="1526" mass="161708">MQGGMPAGMRRLAGPLGAVLQESGAAALSGGGGSGSCGALRRAADTVLRQLHEAAAGARSQGQAAGPLGQQQQQLASLSGGRSAGGCGPRGYSSAHGPGQAHPRTQQPQGAPAGQQAQGGDDGRVKPRFLMERLGLAQPSSRPSGGASAGAGGGAGGGGSGEPHSHRSHGQGHGSQARGPHQQRHREEGQQDRRPQYGRGQDGSQQQQGDRLQYSRPYNGSQQQGDRPQYSRPHSGTQQQQGDRPQYSRPRDGTQQQGDRPQYSRPHSGTQQQQGDRPQYSRPRDGTQQQGDRPQYSRPHSGTQQQQGDRPQYSRPRDGTQGDRPQYSRPHNGTQQQGDRPQYSRPHSGTQQQQGDRPQYSRPHNGTQQQGDRPQYSRPHSGTQQQQGDRPQYSRPRDGTQQQGDRPQYSRPHSGTQQQQGDRPQYSRPHSGTQQQGDRPQYSRPHSGSQQPQQQGGRRPQHLNGAVNGAPRNAAEEADVQQQQQGRFGRGAPPQHQHGRRPHDARAGTGEAGAEGFIPFSFPAELPTEFPTAFPRQGGPGQRPPGFGGPGGGKKKAQKAAAAALQPDMPEEVAIPEDVDVQRLAQLLGEEVKRVAAVLEELGESVSSYHDLVPPDAAELAAMEFGKIAVLQAGRGGGRRAAPLDADATPRPAVVTVMGHVDHGKTTLLDALRKTSVAAGEAGGITQHIGAFQVTMPGSKASLTFLDTPGHAAFSAMRARGAAVTDLVVLVVAADDGIMPQTREAISHARAAGCPIVVAITKCDAPTAQPERVRKQLVGTGLELEDVGGNVQVVQVAAVKGEGLEELEEALLLQAELMELRASRSRRAEGVVIEARVDKGQGPVATVVVKRGTLKVGQPMVVGAEWGRVRSLRGTGGATVEEVLPGQPAEIAGLKGLPQAGDQLLVVDSEERAQVISKARTSNAEFHRRAALARLVAADQERVAAAAGDEGGEAGGEVQQRTLPLIIKADVQGSAEAVREAVSCMATEHVRVQVVHVGVGPVSQSDVQLAVPLGAKILGFNVRTAAGDVEALAKQHGVEVRCQRVIYGILEDVGALLVGASPKVEVEVVAGTAEVLTTFPLKGNRGKEAGVVAGCRVTEGSIKGSLRYRVLRGGEPVHTGRCSSLKRHKLEVETVGKGTECGVLLHDYTDFKPGDVLQCITVEMRASDKVTGANAAAEKKCHALASTSYAVPAPGARPGRPAQHTAPFGAHARWQRCPGRLPTTLARAEKQTDTDRKPSVPPPPQQLTSSDDPEELEKAFRLFDWSAYNERFDVPWGAKETALGMVGWCATFAGVGLAFVPLVGAFAPNGFSGMSAADKSLFALVNQVAETAASIAVIRVGVAKFEPFSKDLFKYDLSEPFKRPRGWLLWGLLGVVLSPLVVYCSAVLSESLGASDAAGRGTVDAVSSIITMDFSTYASLMATTALLAPLLEETVFRGFLLTSLTKWMPVPAAVALSSVAFGMVHLTPRDFPQLTSLGFLLGFSYVRSRNLLTPMLIHGAWNGSVLTILFLLASQGIDIQELIHAN</sequence>
<feature type="compositionally biased region" description="Low complexity" evidence="11">
    <location>
        <begin position="443"/>
        <end position="458"/>
    </location>
</feature>
<feature type="compositionally biased region" description="Basic and acidic residues" evidence="11">
    <location>
        <begin position="185"/>
        <end position="195"/>
    </location>
</feature>
<dbReference type="InterPro" id="IPR027417">
    <property type="entry name" value="P-loop_NTPase"/>
</dbReference>
<keyword evidence="5" id="KW-0648">Protein biosynthesis</keyword>
<dbReference type="PROSITE" id="PS51722">
    <property type="entry name" value="G_TR_2"/>
    <property type="match status" value="1"/>
</dbReference>
<feature type="region of interest" description="Disordered" evidence="11">
    <location>
        <begin position="1192"/>
        <end position="1213"/>
    </location>
</feature>
<feature type="compositionally biased region" description="Polar residues" evidence="11">
    <location>
        <begin position="399"/>
        <end position="438"/>
    </location>
</feature>
<dbReference type="FunFam" id="3.40.50.300:FF:000019">
    <property type="entry name" value="Translation initiation factor IF-2"/>
    <property type="match status" value="1"/>
</dbReference>
<dbReference type="FunFam" id="3.40.50.10050:FF:000001">
    <property type="entry name" value="Translation initiation factor IF-2"/>
    <property type="match status" value="1"/>
</dbReference>
<evidence type="ECO:0000256" key="7">
    <source>
        <dbReference type="ARBA" id="ARBA00023128"/>
    </source>
</evidence>
<evidence type="ECO:0000256" key="3">
    <source>
        <dbReference type="ARBA" id="ARBA00022540"/>
    </source>
</evidence>
<dbReference type="SUPFAM" id="SSF52540">
    <property type="entry name" value="P-loop containing nucleoside triphosphate hydrolases"/>
    <property type="match status" value="1"/>
</dbReference>
<dbReference type="Pfam" id="PF22042">
    <property type="entry name" value="EF-G_D2"/>
    <property type="match status" value="1"/>
</dbReference>
<evidence type="ECO:0000256" key="8">
    <source>
        <dbReference type="ARBA" id="ARBA00023134"/>
    </source>
</evidence>
<dbReference type="InterPro" id="IPR036925">
    <property type="entry name" value="TIF_IF2_dom3_sf"/>
</dbReference>
<feature type="compositionally biased region" description="Basic and acidic residues" evidence="11">
    <location>
        <begin position="1227"/>
        <end position="1238"/>
    </location>
</feature>
<dbReference type="SUPFAM" id="SSF50447">
    <property type="entry name" value="Translation proteins"/>
    <property type="match status" value="2"/>
</dbReference>
<dbReference type="CDD" id="cd01887">
    <property type="entry name" value="IF2_eIF5B"/>
    <property type="match status" value="1"/>
</dbReference>
<comment type="similarity">
    <text evidence="2">Belongs to the TRAFAC class translation factor GTPase superfamily. Classic translation factor GTPase family. IF-2 subfamily.</text>
</comment>
<dbReference type="Pfam" id="PF11987">
    <property type="entry name" value="IF-2"/>
    <property type="match status" value="1"/>
</dbReference>
<dbReference type="NCBIfam" id="TIGR00231">
    <property type="entry name" value="small_GTP"/>
    <property type="match status" value="1"/>
</dbReference>
<evidence type="ECO:0000256" key="6">
    <source>
        <dbReference type="ARBA" id="ARBA00022946"/>
    </source>
</evidence>
<dbReference type="GO" id="GO:0004175">
    <property type="term" value="F:endopeptidase activity"/>
    <property type="evidence" value="ECO:0007669"/>
    <property type="project" value="UniProtKB-ARBA"/>
</dbReference>
<feature type="transmembrane region" description="Helical" evidence="12">
    <location>
        <begin position="1285"/>
        <end position="1307"/>
    </location>
</feature>
<dbReference type="InterPro" id="IPR023115">
    <property type="entry name" value="TIF_IF2_dom3"/>
</dbReference>
<evidence type="ECO:0000256" key="12">
    <source>
        <dbReference type="SAM" id="Phobius"/>
    </source>
</evidence>
<evidence type="ECO:0000313" key="15">
    <source>
        <dbReference type="Proteomes" id="UP000239649"/>
    </source>
</evidence>
<feature type="compositionally biased region" description="Polar residues" evidence="11">
    <location>
        <begin position="286"/>
        <end position="309"/>
    </location>
</feature>
<feature type="compositionally biased region" description="Low complexity" evidence="11">
    <location>
        <begin position="58"/>
        <end position="81"/>
    </location>
</feature>
<organism evidence="14 15">
    <name type="scientific">Micractinium conductrix</name>
    <dbReference type="NCBI Taxonomy" id="554055"/>
    <lineage>
        <taxon>Eukaryota</taxon>
        <taxon>Viridiplantae</taxon>
        <taxon>Chlorophyta</taxon>
        <taxon>core chlorophytes</taxon>
        <taxon>Trebouxiophyceae</taxon>
        <taxon>Chlorellales</taxon>
        <taxon>Chlorellaceae</taxon>
        <taxon>Chlorella clade</taxon>
        <taxon>Micractinium</taxon>
    </lineage>
</organism>
<reference evidence="14 15" key="1">
    <citation type="journal article" date="2018" name="Plant J.">
        <title>Genome sequences of Chlorella sorokiniana UTEX 1602 and Micractinium conductrix SAG 241.80: implications to maltose excretion by a green alga.</title>
        <authorList>
            <person name="Arriola M.B."/>
            <person name="Velmurugan N."/>
            <person name="Zhang Y."/>
            <person name="Plunkett M.H."/>
            <person name="Hondzo H."/>
            <person name="Barney B.M."/>
        </authorList>
    </citation>
    <scope>NUCLEOTIDE SEQUENCE [LARGE SCALE GENOMIC DNA]</scope>
    <source>
        <strain evidence="14 15">SAG 241.80</strain>
    </source>
</reference>
<evidence type="ECO:0000256" key="5">
    <source>
        <dbReference type="ARBA" id="ARBA00022917"/>
    </source>
</evidence>
<dbReference type="GO" id="GO:0003924">
    <property type="term" value="F:GTPase activity"/>
    <property type="evidence" value="ECO:0007669"/>
    <property type="project" value="InterPro"/>
</dbReference>
<proteinExistence type="inferred from homology"/>
<evidence type="ECO:0000313" key="14">
    <source>
        <dbReference type="EMBL" id="PSC75863.1"/>
    </source>
</evidence>
<dbReference type="PANTHER" id="PTHR43381:SF20">
    <property type="entry name" value="TRANSLATION INITIATION FACTOR IF-2, MITOCHONDRIAL"/>
    <property type="match status" value="1"/>
</dbReference>
<feature type="region of interest" description="Disordered" evidence="11">
    <location>
        <begin position="137"/>
        <end position="561"/>
    </location>
</feature>
<evidence type="ECO:0000256" key="4">
    <source>
        <dbReference type="ARBA" id="ARBA00022741"/>
    </source>
</evidence>
<evidence type="ECO:0000256" key="10">
    <source>
        <dbReference type="ARBA" id="ARBA00044200"/>
    </source>
</evidence>
<feature type="compositionally biased region" description="Polar residues" evidence="11">
    <location>
        <begin position="216"/>
        <end position="243"/>
    </location>
</feature>
<protein>
    <recommendedName>
        <fullName evidence="10">Translation initiation factor IF-2, mitochondrial</fullName>
    </recommendedName>
</protein>
<keyword evidence="12" id="KW-0812">Transmembrane</keyword>
<keyword evidence="8" id="KW-0342">GTP-binding</keyword>
<dbReference type="InterPro" id="IPR000178">
    <property type="entry name" value="TF_IF2_bacterial-like"/>
</dbReference>
<dbReference type="STRING" id="554055.A0A2P6VP34"/>
<dbReference type="GO" id="GO:0080120">
    <property type="term" value="P:CAAX-box protein maturation"/>
    <property type="evidence" value="ECO:0007669"/>
    <property type="project" value="UniProtKB-ARBA"/>
</dbReference>